<dbReference type="EMBL" id="BAAAYK010000038">
    <property type="protein sequence ID" value="GAA3358836.1"/>
    <property type="molecule type" value="Genomic_DNA"/>
</dbReference>
<name>A0ABP6RTH6_9PSEU</name>
<protein>
    <submittedName>
        <fullName evidence="2">DUF6314 family protein</fullName>
    </submittedName>
</protein>
<evidence type="ECO:0000259" key="1">
    <source>
        <dbReference type="Pfam" id="PF19834"/>
    </source>
</evidence>
<sequence>MTEPLPVPDLAPVPVPDLAEYFAGRWVLRRDIADDAGVRLGGFAGEAEFTAGSGELVYRETGELELGAHRGPAQRTLHYRLVDPATASVHFDHGGYFHDLDLRSGRWRVEHPCRADLYRGEYAVHGPGSWWQRWHVAGPAKAHVLTTEFTRA</sequence>
<reference evidence="3" key="1">
    <citation type="journal article" date="2019" name="Int. J. Syst. Evol. Microbiol.">
        <title>The Global Catalogue of Microorganisms (GCM) 10K type strain sequencing project: providing services to taxonomists for standard genome sequencing and annotation.</title>
        <authorList>
            <consortium name="The Broad Institute Genomics Platform"/>
            <consortium name="The Broad Institute Genome Sequencing Center for Infectious Disease"/>
            <person name="Wu L."/>
            <person name="Ma J."/>
        </authorList>
    </citation>
    <scope>NUCLEOTIDE SEQUENCE [LARGE SCALE GENOMIC DNA]</scope>
    <source>
        <strain evidence="3">JCM 9687</strain>
    </source>
</reference>
<dbReference type="InterPro" id="IPR045632">
    <property type="entry name" value="DUF6314"/>
</dbReference>
<accession>A0ABP6RTH6</accession>
<proteinExistence type="predicted"/>
<gene>
    <name evidence="2" type="ORF">GCM10020366_32460</name>
</gene>
<feature type="domain" description="DUF6314" evidence="1">
    <location>
        <begin position="22"/>
        <end position="151"/>
    </location>
</feature>
<comment type="caution">
    <text evidence="2">The sequence shown here is derived from an EMBL/GenBank/DDBJ whole genome shotgun (WGS) entry which is preliminary data.</text>
</comment>
<dbReference type="Pfam" id="PF19834">
    <property type="entry name" value="DUF6314"/>
    <property type="match status" value="1"/>
</dbReference>
<evidence type="ECO:0000313" key="2">
    <source>
        <dbReference type="EMBL" id="GAA3358836.1"/>
    </source>
</evidence>
<keyword evidence="3" id="KW-1185">Reference proteome</keyword>
<organism evidence="2 3">
    <name type="scientific">Saccharopolyspora gregorii</name>
    <dbReference type="NCBI Taxonomy" id="33914"/>
    <lineage>
        <taxon>Bacteria</taxon>
        <taxon>Bacillati</taxon>
        <taxon>Actinomycetota</taxon>
        <taxon>Actinomycetes</taxon>
        <taxon>Pseudonocardiales</taxon>
        <taxon>Pseudonocardiaceae</taxon>
        <taxon>Saccharopolyspora</taxon>
    </lineage>
</organism>
<dbReference type="Proteomes" id="UP001500483">
    <property type="component" value="Unassembled WGS sequence"/>
</dbReference>
<dbReference type="RefSeq" id="WP_258341076.1">
    <property type="nucleotide sequence ID" value="NZ_BAAAYK010000038.1"/>
</dbReference>
<evidence type="ECO:0000313" key="3">
    <source>
        <dbReference type="Proteomes" id="UP001500483"/>
    </source>
</evidence>